<protein>
    <submittedName>
        <fullName evidence="2">Acetylcholinesterase</fullName>
    </submittedName>
</protein>
<dbReference type="EMBL" id="AYSA01000125">
    <property type="protein sequence ID" value="ESZ96737.1"/>
    <property type="molecule type" value="Genomic_DNA"/>
</dbReference>
<organism evidence="2 3">
    <name type="scientific">Sclerotinia borealis (strain F-4128)</name>
    <dbReference type="NCBI Taxonomy" id="1432307"/>
    <lineage>
        <taxon>Eukaryota</taxon>
        <taxon>Fungi</taxon>
        <taxon>Dikarya</taxon>
        <taxon>Ascomycota</taxon>
        <taxon>Pezizomycotina</taxon>
        <taxon>Leotiomycetes</taxon>
        <taxon>Helotiales</taxon>
        <taxon>Sclerotiniaceae</taxon>
        <taxon>Sclerotinia</taxon>
    </lineage>
</organism>
<dbReference type="HOGENOM" id="CLU_1856464_0_0_1"/>
<dbReference type="Pfam" id="PF00135">
    <property type="entry name" value="COesterase"/>
    <property type="match status" value="1"/>
</dbReference>
<dbReference type="STRING" id="1432307.W9CIZ7"/>
<dbReference type="AlphaFoldDB" id="W9CIZ7"/>
<sequence>MGNTISYRIADHQLDLGDGNGSIKGLQYDSKASRYAGVPYISHDGGPFDATRFGPICSQDLHYTSSKKDRLPEEAYGEDCLRLNIWTPVNSDENKKWLVMLWLYGGWFQMGDPSHEAGMDPTELISSGKLNAIVVAIE</sequence>
<dbReference type="PANTHER" id="PTHR43142">
    <property type="entry name" value="CARBOXYLIC ESTER HYDROLASE"/>
    <property type="match status" value="1"/>
</dbReference>
<dbReference type="Gene3D" id="3.40.50.1820">
    <property type="entry name" value="alpha/beta hydrolase"/>
    <property type="match status" value="1"/>
</dbReference>
<comment type="caution">
    <text evidence="2">The sequence shown here is derived from an EMBL/GenBank/DDBJ whole genome shotgun (WGS) entry which is preliminary data.</text>
</comment>
<gene>
    <name evidence="2" type="ORF">SBOR_2881</name>
</gene>
<dbReference type="InterPro" id="IPR002018">
    <property type="entry name" value="CarbesteraseB"/>
</dbReference>
<dbReference type="PANTHER" id="PTHR43142:SF8">
    <property type="entry name" value="CARBOXYLIC ESTER HYDROLASE"/>
    <property type="match status" value="1"/>
</dbReference>
<dbReference type="Proteomes" id="UP000019487">
    <property type="component" value="Unassembled WGS sequence"/>
</dbReference>
<proteinExistence type="predicted"/>
<accession>W9CIZ7</accession>
<evidence type="ECO:0000313" key="2">
    <source>
        <dbReference type="EMBL" id="ESZ96737.1"/>
    </source>
</evidence>
<dbReference type="InterPro" id="IPR029058">
    <property type="entry name" value="AB_hydrolase_fold"/>
</dbReference>
<evidence type="ECO:0000259" key="1">
    <source>
        <dbReference type="Pfam" id="PF00135"/>
    </source>
</evidence>
<keyword evidence="3" id="KW-1185">Reference proteome</keyword>
<name>W9CIZ7_SCLBF</name>
<dbReference type="OrthoDB" id="6846267at2759"/>
<feature type="domain" description="Carboxylesterase type B" evidence="1">
    <location>
        <begin position="46"/>
        <end position="137"/>
    </location>
</feature>
<evidence type="ECO:0000313" key="3">
    <source>
        <dbReference type="Proteomes" id="UP000019487"/>
    </source>
</evidence>
<dbReference type="SUPFAM" id="SSF53474">
    <property type="entry name" value="alpha/beta-Hydrolases"/>
    <property type="match status" value="1"/>
</dbReference>
<reference evidence="2 3" key="1">
    <citation type="journal article" date="2014" name="Genome Announc.">
        <title>Draft genome sequence of Sclerotinia borealis, a psychrophilic plant pathogenic fungus.</title>
        <authorList>
            <person name="Mardanov A.V."/>
            <person name="Beletsky A.V."/>
            <person name="Kadnikov V.V."/>
            <person name="Ignatov A.N."/>
            <person name="Ravin N.V."/>
        </authorList>
    </citation>
    <scope>NUCLEOTIDE SEQUENCE [LARGE SCALE GENOMIC DNA]</scope>
    <source>
        <strain evidence="3">F-4157</strain>
    </source>
</reference>